<evidence type="ECO:0000256" key="2">
    <source>
        <dbReference type="SAM" id="Phobius"/>
    </source>
</evidence>
<dbReference type="EMBL" id="AZDL01000173">
    <property type="protein sequence ID" value="KRK84596.1"/>
    <property type="molecule type" value="Genomic_DNA"/>
</dbReference>
<evidence type="ECO:0000313" key="4">
    <source>
        <dbReference type="Proteomes" id="UP000050828"/>
    </source>
</evidence>
<comment type="caution">
    <text evidence="3">The sequence shown here is derived from an EMBL/GenBank/DDBJ whole genome shotgun (WGS) entry which is preliminary data.</text>
</comment>
<reference evidence="3 4" key="1">
    <citation type="journal article" date="2015" name="Genome Announc.">
        <title>Expanding the biotechnology potential of lactobacilli through comparative genomics of 213 strains and associated genera.</title>
        <authorList>
            <person name="Sun Z."/>
            <person name="Harris H.M."/>
            <person name="McCann A."/>
            <person name="Guo C."/>
            <person name="Argimon S."/>
            <person name="Zhang W."/>
            <person name="Yang X."/>
            <person name="Jeffery I.B."/>
            <person name="Cooney J.C."/>
            <person name="Kagawa T.F."/>
            <person name="Liu W."/>
            <person name="Song Y."/>
            <person name="Salvetti E."/>
            <person name="Wrobel A."/>
            <person name="Rasinkangas P."/>
            <person name="Parkhill J."/>
            <person name="Rea M.C."/>
            <person name="O'Sullivan O."/>
            <person name="Ritari J."/>
            <person name="Douillard F.P."/>
            <person name="Paul Ross R."/>
            <person name="Yang R."/>
            <person name="Briner A.E."/>
            <person name="Felis G.E."/>
            <person name="de Vos W.M."/>
            <person name="Barrangou R."/>
            <person name="Klaenhammer T.R."/>
            <person name="Caufield P.W."/>
            <person name="Cui Y."/>
            <person name="Zhang H."/>
            <person name="O'Toole P.W."/>
        </authorList>
    </citation>
    <scope>NUCLEOTIDE SEQUENCE [LARGE SCALE GENOMIC DNA]</scope>
    <source>
        <strain evidence="3 4">DSM 20019</strain>
    </source>
</reference>
<feature type="transmembrane region" description="Helical" evidence="2">
    <location>
        <begin position="337"/>
        <end position="356"/>
    </location>
</feature>
<keyword evidence="2" id="KW-1133">Transmembrane helix</keyword>
<gene>
    <name evidence="3" type="ORF">FC08_GL000479</name>
</gene>
<keyword evidence="2" id="KW-0812">Transmembrane</keyword>
<feature type="region of interest" description="Disordered" evidence="1">
    <location>
        <begin position="251"/>
        <end position="306"/>
    </location>
</feature>
<sequence>MPVDGIKEGDELTVEVIAHNGDNEKASDPIIVTVDKAAVTNPIEDYDVATPTLNPAKAGETAVSGTVELGDFPEGTTFEAIMVMPNGRTRIVRLDSSNAAADGTFIIQTDALTAGQVVQVKIIATNGTFTKESATAEMTVAAANPTNPLENYNVAEPVVDPVKAGDKAVRGSVTFTKPIPEGTNFTAVVTLPNGIQVRVPVDENGQFAARVDGLKAGDRIIVQILAENDGYQKASVPVDILVSASDLGNPGGNGNNNGNGNGTGNNGNGTGDGTGIGNNGSGLGNGQGGSSNGQLGSHGPGTLKPLSISSKALNQANNRQSTNGQHLPQTGEKSTSVWSWLGMLVLTAALFIKRLVPIKRDK</sequence>
<keyword evidence="2" id="KW-0472">Membrane</keyword>
<accession>A0AAJ0PBG4</accession>
<evidence type="ECO:0000313" key="3">
    <source>
        <dbReference type="EMBL" id="KRK84596.1"/>
    </source>
</evidence>
<name>A0AAJ0PBG4_LATCU</name>
<dbReference type="AlphaFoldDB" id="A0AAJ0PBG4"/>
<evidence type="ECO:0000256" key="1">
    <source>
        <dbReference type="SAM" id="MobiDB-lite"/>
    </source>
</evidence>
<dbReference type="NCBIfam" id="TIGR01167">
    <property type="entry name" value="LPXTG_anchor"/>
    <property type="match status" value="1"/>
</dbReference>
<organism evidence="3 4">
    <name type="scientific">Latilactobacillus curvatus JCM 1096 = DSM 20019</name>
    <dbReference type="NCBI Taxonomy" id="1293592"/>
    <lineage>
        <taxon>Bacteria</taxon>
        <taxon>Bacillati</taxon>
        <taxon>Bacillota</taxon>
        <taxon>Bacilli</taxon>
        <taxon>Lactobacillales</taxon>
        <taxon>Lactobacillaceae</taxon>
        <taxon>Latilactobacillus</taxon>
    </lineage>
</organism>
<proteinExistence type="predicted"/>
<dbReference type="Proteomes" id="UP000050828">
    <property type="component" value="Unassembled WGS sequence"/>
</dbReference>
<feature type="compositionally biased region" description="Gly residues" evidence="1">
    <location>
        <begin position="251"/>
        <end position="299"/>
    </location>
</feature>
<protein>
    <submittedName>
        <fullName evidence="3">LPXTG-motif cell wall anchor domain protein</fullName>
    </submittedName>
</protein>